<dbReference type="RefSeq" id="WP_171634695.1">
    <property type="nucleotide sequence ID" value="NZ_WHNY01000074.1"/>
</dbReference>
<dbReference type="PANTHER" id="PTHR43617">
    <property type="entry name" value="L-AMINO ACID N-ACETYLTRANSFERASE"/>
    <property type="match status" value="1"/>
</dbReference>
<name>A0ABX1XH54_9BACL</name>
<dbReference type="InterPro" id="IPR000182">
    <property type="entry name" value="GNAT_dom"/>
</dbReference>
<dbReference type="InterPro" id="IPR016181">
    <property type="entry name" value="Acyl_CoA_acyltransferase"/>
</dbReference>
<accession>A0ABX1XH54</accession>
<proteinExistence type="predicted"/>
<dbReference type="Proteomes" id="UP000653578">
    <property type="component" value="Unassembled WGS sequence"/>
</dbReference>
<gene>
    <name evidence="2" type="ORF">GC096_27450</name>
</gene>
<feature type="domain" description="N-acetyltransferase" evidence="1">
    <location>
        <begin position="166"/>
        <end position="309"/>
    </location>
</feature>
<dbReference type="PROSITE" id="PS51186">
    <property type="entry name" value="GNAT"/>
    <property type="match status" value="2"/>
</dbReference>
<reference evidence="2 3" key="1">
    <citation type="submission" date="2019-10" db="EMBL/GenBank/DDBJ databases">
        <title>Description of Paenibacillus humi sp. nov.</title>
        <authorList>
            <person name="Carlier A."/>
            <person name="Qi S."/>
        </authorList>
    </citation>
    <scope>NUCLEOTIDE SEQUENCE [LARGE SCALE GENOMIC DNA]</scope>
    <source>
        <strain evidence="2 3">LMG 31461</strain>
    </source>
</reference>
<organism evidence="2 3">
    <name type="scientific">Paenibacillus plantarum</name>
    <dbReference type="NCBI Taxonomy" id="2654975"/>
    <lineage>
        <taxon>Bacteria</taxon>
        <taxon>Bacillati</taxon>
        <taxon>Bacillota</taxon>
        <taxon>Bacilli</taxon>
        <taxon>Bacillales</taxon>
        <taxon>Paenibacillaceae</taxon>
        <taxon>Paenibacillus</taxon>
    </lineage>
</organism>
<sequence>MYEQEVTIRPYQDSDAESIVAIINRDSLHLQNGMHIHEFERFLDEPGARTREHTFVANLHDQIVGYISLCFVETTNGRKVDSFSAVDIPWRRKGIGTILFQFILNHLNAVVSQEDRTIHFVLRVDSRTTGMLELARSHGMEKKHTLLLLRKDDLVHIRNCYVTPNYSFKSPTLQQADAWASIYNDAFQGKKTVESVVYELEGASHSDLNILAFHPGEDEPVAFISSQLVGDRGDIATIAVKQDYQGRGIGHALLIENLLRLKNAGANEITLSVNSANLKAIRLYEKVGFTTYATRSYFFKQISPALEVPLSSK</sequence>
<evidence type="ECO:0000259" key="1">
    <source>
        <dbReference type="PROSITE" id="PS51186"/>
    </source>
</evidence>
<dbReference type="EMBL" id="WHNY01000074">
    <property type="protein sequence ID" value="NOU67766.1"/>
    <property type="molecule type" value="Genomic_DNA"/>
</dbReference>
<keyword evidence="3" id="KW-1185">Reference proteome</keyword>
<feature type="domain" description="N-acetyltransferase" evidence="1">
    <location>
        <begin position="6"/>
        <end position="161"/>
    </location>
</feature>
<dbReference type="SUPFAM" id="SSF55729">
    <property type="entry name" value="Acyl-CoA N-acyltransferases (Nat)"/>
    <property type="match status" value="2"/>
</dbReference>
<protein>
    <submittedName>
        <fullName evidence="2">GNAT family N-acetyltransferase</fullName>
    </submittedName>
</protein>
<dbReference type="CDD" id="cd04301">
    <property type="entry name" value="NAT_SF"/>
    <property type="match status" value="2"/>
</dbReference>
<dbReference type="Gene3D" id="3.40.630.30">
    <property type="match status" value="1"/>
</dbReference>
<evidence type="ECO:0000313" key="3">
    <source>
        <dbReference type="Proteomes" id="UP000653578"/>
    </source>
</evidence>
<dbReference type="Pfam" id="PF00583">
    <property type="entry name" value="Acetyltransf_1"/>
    <property type="match status" value="2"/>
</dbReference>
<comment type="caution">
    <text evidence="2">The sequence shown here is derived from an EMBL/GenBank/DDBJ whole genome shotgun (WGS) entry which is preliminary data.</text>
</comment>
<dbReference type="InterPro" id="IPR050276">
    <property type="entry name" value="MshD_Acetyltransferase"/>
</dbReference>
<evidence type="ECO:0000313" key="2">
    <source>
        <dbReference type="EMBL" id="NOU67766.1"/>
    </source>
</evidence>